<dbReference type="InterPro" id="IPR000315">
    <property type="entry name" value="Znf_B-box"/>
</dbReference>
<accession>A0AAE0W7M4</accession>
<name>A0AAE0W7M4_9BIVA</name>
<evidence type="ECO:0000256" key="3">
    <source>
        <dbReference type="ARBA" id="ARBA00022833"/>
    </source>
</evidence>
<dbReference type="Gene3D" id="3.30.160.60">
    <property type="entry name" value="Classic Zinc Finger"/>
    <property type="match status" value="1"/>
</dbReference>
<feature type="domain" description="RING-type" evidence="6">
    <location>
        <begin position="23"/>
        <end position="68"/>
    </location>
</feature>
<dbReference type="PROSITE" id="PS50119">
    <property type="entry name" value="ZF_BBOX"/>
    <property type="match status" value="1"/>
</dbReference>
<reference evidence="8" key="2">
    <citation type="journal article" date="2021" name="Genome Biol. Evol.">
        <title>Developing a high-quality reference genome for a parasitic bivalve with doubly uniparental inheritance (Bivalvia: Unionida).</title>
        <authorList>
            <person name="Smith C.H."/>
        </authorList>
    </citation>
    <scope>NUCLEOTIDE SEQUENCE</scope>
    <source>
        <strain evidence="8">CHS0354</strain>
        <tissue evidence="8">Mantle</tissue>
    </source>
</reference>
<dbReference type="SMART" id="SM00184">
    <property type="entry name" value="RING"/>
    <property type="match status" value="1"/>
</dbReference>
<evidence type="ECO:0008006" key="10">
    <source>
        <dbReference type="Google" id="ProtNLM"/>
    </source>
</evidence>
<dbReference type="InterPro" id="IPR017907">
    <property type="entry name" value="Znf_RING_CS"/>
</dbReference>
<dbReference type="AlphaFoldDB" id="A0AAE0W7M4"/>
<proteinExistence type="predicted"/>
<evidence type="ECO:0000256" key="4">
    <source>
        <dbReference type="PROSITE-ProRule" id="PRU00024"/>
    </source>
</evidence>
<protein>
    <recommendedName>
        <fullName evidence="10">TRIM56</fullName>
    </recommendedName>
</protein>
<keyword evidence="9" id="KW-1185">Reference proteome</keyword>
<dbReference type="SUPFAM" id="SSF57850">
    <property type="entry name" value="RING/U-box"/>
    <property type="match status" value="1"/>
</dbReference>
<dbReference type="PROSITE" id="PS50089">
    <property type="entry name" value="ZF_RING_2"/>
    <property type="match status" value="1"/>
</dbReference>
<reference evidence="8" key="3">
    <citation type="submission" date="2023-05" db="EMBL/GenBank/DDBJ databases">
        <authorList>
            <person name="Smith C.H."/>
        </authorList>
    </citation>
    <scope>NUCLEOTIDE SEQUENCE</scope>
    <source>
        <strain evidence="8">CHS0354</strain>
        <tissue evidence="8">Mantle</tissue>
    </source>
</reference>
<keyword evidence="2 4" id="KW-0863">Zinc-finger</keyword>
<dbReference type="InterPro" id="IPR013083">
    <property type="entry name" value="Znf_RING/FYVE/PHD"/>
</dbReference>
<sequence>MATSSTEVESNKMTQTNANGPICPICLDHFKTPRILSCLHTFCEKCILSLIYSDEALKTNQFECPVCRRTTTSRSDITAPSQWVKIFPVNYYVPTRVENDEDAQTKPCDPCSSKNIRSNAATVCINCTEYLCGNCAQNHEMFKAFWSHKLSRIENIQKNPSHFLQETKHSFCVRHSDKEIEYVCKNHDVLCCTKCVTLDHRICQDVVELLDVCSGIKESNEMKQLQLKLDELDQQIGKIKELACGKVMGVKKQSNDIIAEIQSATKKAEDIIAAYKSSVLEQLHQIGKTESLAMSEVERNCLSLKAAIQGSVELMKTFMIYGTEQQVFIMVRKIQNQIEDYKRNAAEQLSRIETTPELGLQVSSASNLLVQNNLGEMLQNVKIKGNVLKEVDLNLLPKGDGKESTRPISELKNVKAVNYYVPGLKTCPYPSYTGATFISGNRIVLVDMNSSRCLLCDSKFKNIAEENCASAPLGVTSISDNKIAVTLPHKPAIQIFVVQDTFIPIKTIKMRWDCWGVASLGNNELAVVCNIPIAREPGKSIIAVINLEGQLKKIIDTVDILPNARATITYDSKYIAVDKVTSLIYCYLDYYHHFTSEYKKLYTNCLSAIYEDKMIGFIGTQSNMCCYIGIDNDGNAYVNNTTQQGIDRLSSTGKTIGNLKFPPPLSYWDNMRHPTADSICFSSEEPNKFVFASSATIYVCELH</sequence>
<evidence type="ECO:0000256" key="2">
    <source>
        <dbReference type="ARBA" id="ARBA00022771"/>
    </source>
</evidence>
<organism evidence="8 9">
    <name type="scientific">Potamilus streckersoni</name>
    <dbReference type="NCBI Taxonomy" id="2493646"/>
    <lineage>
        <taxon>Eukaryota</taxon>
        <taxon>Metazoa</taxon>
        <taxon>Spiralia</taxon>
        <taxon>Lophotrochozoa</taxon>
        <taxon>Mollusca</taxon>
        <taxon>Bivalvia</taxon>
        <taxon>Autobranchia</taxon>
        <taxon>Heteroconchia</taxon>
        <taxon>Palaeoheterodonta</taxon>
        <taxon>Unionida</taxon>
        <taxon>Unionoidea</taxon>
        <taxon>Unionidae</taxon>
        <taxon>Ambleminae</taxon>
        <taxon>Lampsilini</taxon>
        <taxon>Potamilus</taxon>
    </lineage>
</organism>
<evidence type="ECO:0000313" key="9">
    <source>
        <dbReference type="Proteomes" id="UP001195483"/>
    </source>
</evidence>
<dbReference type="InterPro" id="IPR027370">
    <property type="entry name" value="Znf-RING_euk"/>
</dbReference>
<feature type="coiled-coil region" evidence="5">
    <location>
        <begin position="215"/>
        <end position="242"/>
    </location>
</feature>
<dbReference type="PANTHER" id="PTHR25462:SF296">
    <property type="entry name" value="MEIOTIC P26, ISOFORM F"/>
    <property type="match status" value="1"/>
</dbReference>
<comment type="caution">
    <text evidence="8">The sequence shown here is derived from an EMBL/GenBank/DDBJ whole genome shotgun (WGS) entry which is preliminary data.</text>
</comment>
<dbReference type="InterPro" id="IPR047153">
    <property type="entry name" value="TRIM45/56/19-like"/>
</dbReference>
<evidence type="ECO:0000256" key="1">
    <source>
        <dbReference type="ARBA" id="ARBA00022723"/>
    </source>
</evidence>
<dbReference type="InterPro" id="IPR001841">
    <property type="entry name" value="Znf_RING"/>
</dbReference>
<evidence type="ECO:0000259" key="7">
    <source>
        <dbReference type="PROSITE" id="PS50119"/>
    </source>
</evidence>
<keyword evidence="1" id="KW-0479">Metal-binding</keyword>
<dbReference type="PANTHER" id="PTHR25462">
    <property type="entry name" value="BONUS, ISOFORM C-RELATED"/>
    <property type="match status" value="1"/>
</dbReference>
<dbReference type="EMBL" id="JAEAOA010000609">
    <property type="protein sequence ID" value="KAK3603422.1"/>
    <property type="molecule type" value="Genomic_DNA"/>
</dbReference>
<dbReference type="CDD" id="cd19757">
    <property type="entry name" value="Bbox1"/>
    <property type="match status" value="1"/>
</dbReference>
<dbReference type="PROSITE" id="PS00518">
    <property type="entry name" value="ZF_RING_1"/>
    <property type="match status" value="1"/>
</dbReference>
<dbReference type="GO" id="GO:0008270">
    <property type="term" value="F:zinc ion binding"/>
    <property type="evidence" value="ECO:0007669"/>
    <property type="project" value="UniProtKB-KW"/>
</dbReference>
<keyword evidence="5" id="KW-0175">Coiled coil</keyword>
<keyword evidence="3" id="KW-0862">Zinc</keyword>
<evidence type="ECO:0000313" key="8">
    <source>
        <dbReference type="EMBL" id="KAK3603422.1"/>
    </source>
</evidence>
<dbReference type="Pfam" id="PF13445">
    <property type="entry name" value="zf-RING_UBOX"/>
    <property type="match status" value="1"/>
</dbReference>
<feature type="domain" description="B box-type" evidence="7">
    <location>
        <begin position="167"/>
        <end position="209"/>
    </location>
</feature>
<dbReference type="SUPFAM" id="SSF63829">
    <property type="entry name" value="Calcium-dependent phosphotriesterase"/>
    <property type="match status" value="1"/>
</dbReference>
<dbReference type="Gene3D" id="3.30.40.10">
    <property type="entry name" value="Zinc/RING finger domain, C3HC4 (zinc finger)"/>
    <property type="match status" value="1"/>
</dbReference>
<evidence type="ECO:0000259" key="6">
    <source>
        <dbReference type="PROSITE" id="PS50089"/>
    </source>
</evidence>
<dbReference type="Proteomes" id="UP001195483">
    <property type="component" value="Unassembled WGS sequence"/>
</dbReference>
<reference evidence="8" key="1">
    <citation type="journal article" date="2021" name="Genome Biol. Evol.">
        <title>A High-Quality Reference Genome for a Parasitic Bivalve with Doubly Uniparental Inheritance (Bivalvia: Unionida).</title>
        <authorList>
            <person name="Smith C.H."/>
        </authorList>
    </citation>
    <scope>NUCLEOTIDE SEQUENCE</scope>
    <source>
        <strain evidence="8">CHS0354</strain>
    </source>
</reference>
<evidence type="ECO:0000256" key="5">
    <source>
        <dbReference type="SAM" id="Coils"/>
    </source>
</evidence>
<gene>
    <name evidence="8" type="ORF">CHS0354_009405</name>
</gene>